<evidence type="ECO:0000259" key="1">
    <source>
        <dbReference type="Pfam" id="PF05368"/>
    </source>
</evidence>
<evidence type="ECO:0000313" key="2">
    <source>
        <dbReference type="EMBL" id="PPR03653.1"/>
    </source>
</evidence>
<dbReference type="InterPro" id="IPR008030">
    <property type="entry name" value="NmrA-like"/>
</dbReference>
<proteinExistence type="predicted"/>
<dbReference type="SUPFAM" id="SSF51735">
    <property type="entry name" value="NAD(P)-binding Rossmann-fold domains"/>
    <property type="match status" value="3"/>
</dbReference>
<dbReference type="STRING" id="181874.A0A409YKQ7"/>
<gene>
    <name evidence="2" type="ORF">CVT24_007767</name>
</gene>
<feature type="domain" description="NmrA-like" evidence="1">
    <location>
        <begin position="114"/>
        <end position="239"/>
    </location>
</feature>
<reference evidence="2 3" key="1">
    <citation type="journal article" date="2018" name="Evol. Lett.">
        <title>Horizontal gene cluster transfer increased hallucinogenic mushroom diversity.</title>
        <authorList>
            <person name="Reynolds H.T."/>
            <person name="Vijayakumar V."/>
            <person name="Gluck-Thaler E."/>
            <person name="Korotkin H.B."/>
            <person name="Matheny P.B."/>
            <person name="Slot J.C."/>
        </authorList>
    </citation>
    <scope>NUCLEOTIDE SEQUENCE [LARGE SCALE GENOMIC DNA]</scope>
    <source>
        <strain evidence="2 3">2629</strain>
    </source>
</reference>
<dbReference type="OrthoDB" id="419598at2759"/>
<name>A0A409YKQ7_9AGAR</name>
<organism evidence="2 3">
    <name type="scientific">Panaeolus cyanescens</name>
    <dbReference type="NCBI Taxonomy" id="181874"/>
    <lineage>
        <taxon>Eukaryota</taxon>
        <taxon>Fungi</taxon>
        <taxon>Dikarya</taxon>
        <taxon>Basidiomycota</taxon>
        <taxon>Agaricomycotina</taxon>
        <taxon>Agaricomycetes</taxon>
        <taxon>Agaricomycetidae</taxon>
        <taxon>Agaricales</taxon>
        <taxon>Agaricineae</taxon>
        <taxon>Galeropsidaceae</taxon>
        <taxon>Panaeolus</taxon>
    </lineage>
</organism>
<dbReference type="PANTHER" id="PTHR43162:SF1">
    <property type="entry name" value="PRESTALK A DIFFERENTIATION PROTEIN A"/>
    <property type="match status" value="1"/>
</dbReference>
<keyword evidence="3" id="KW-1185">Reference proteome</keyword>
<dbReference type="EMBL" id="NHTK01001041">
    <property type="protein sequence ID" value="PPR03653.1"/>
    <property type="molecule type" value="Genomic_DNA"/>
</dbReference>
<dbReference type="Gene3D" id="3.90.25.10">
    <property type="entry name" value="UDP-galactose 4-epimerase, domain 1"/>
    <property type="match status" value="3"/>
</dbReference>
<comment type="caution">
    <text evidence="2">The sequence shown here is derived from an EMBL/GenBank/DDBJ whole genome shotgun (WGS) entry which is preliminary data.</text>
</comment>
<dbReference type="InParanoid" id="A0A409YKQ7"/>
<dbReference type="PANTHER" id="PTHR43162">
    <property type="match status" value="1"/>
</dbReference>
<accession>A0A409YKQ7</accession>
<dbReference type="Gene3D" id="3.40.50.720">
    <property type="entry name" value="NAD(P)-binding Rossmann-like Domain"/>
    <property type="match status" value="3"/>
</dbReference>
<dbReference type="InterPro" id="IPR051604">
    <property type="entry name" value="Ergot_Alk_Oxidoreductase"/>
</dbReference>
<dbReference type="Pfam" id="PF05368">
    <property type="entry name" value="NmrA"/>
    <property type="match status" value="1"/>
</dbReference>
<dbReference type="InterPro" id="IPR036291">
    <property type="entry name" value="NAD(P)-bd_dom_sf"/>
</dbReference>
<evidence type="ECO:0000313" key="3">
    <source>
        <dbReference type="Proteomes" id="UP000284842"/>
    </source>
</evidence>
<protein>
    <recommendedName>
        <fullName evidence="1">NmrA-like domain-containing protein</fullName>
    </recommendedName>
</protein>
<sequence length="887" mass="97367">MTTLIIGGTGNTGFPLAQMLHAAGRATLLTNRSGKVPEPFKGIAFDWSDASTFENPFKADSNIDSVYIIPPFDSDSLKVAKPFLDLAISNNVKKFVLLGAIMTTLGGDGPFSDSIYKYIVDSGVDFVVLRPTWFMENFKRNFLKTIKEENYIFSCTGDGKSPFVSTDDVAKAAFEALTTDKYSRQAPYVFGPHLLSYSEVAEVLSQVLGRKIEHRLLPVQVMRNIYASVLPDVYADALVDGELSLAAGKEEELFNHPAAKITTTFLNIIIMTTLIIGGTGNTGLALAKLLYGAGLDVLLTSRSGKAPEPFKAVSFDWTRPSTFEEPFRVDPSIDQVYFIPPSSADSLKIVKPFLDIAISKNVKKFVLLATAVTTAGGAAFAGDIYQYFLESTLDWVVLRPTWFMQNFSLEYLETIKNDNYFFTASSGGKTIPIHTDDIAQAAYDALVSNKFSREAPYIFGPQPLTTTEVAEIFSSVLGRTIVHKQVTAEERTNLFLSFGLPEADAKALVDAELGMAEGAEENVFNDPKEVKYVGKTTLREFVEANAALWQKVDLNINVSSISHNFSSAASDSEWESCILLSAFEFAYNGIGIISVLQNHHSVHLKAMAILIIGGTGATGQPLAKLLHSAGHSVIITSRSGKAVEPYKSVAFDWFDPSTFENPFNIDPSSSIDKIYLVSPPVVNPGPMTKPFIDLAISKGVKKFVLLSATVAYPESLLTGKIHEYLIETGVDYVALRPTWFMQNFVRQFGHTIKEHDHVYSVAGDGQIPFVSVDDIARAAFEALTTENISRADIFVVGPELFTYDQASLLLSGLLGRRIVHKRITREEHKDIFGAFGVPPDYAYVLSGAEEGIRNGTEVDAFNAPPERKRVGKTTLKEFFVANIHVWQ</sequence>
<dbReference type="AlphaFoldDB" id="A0A409YKQ7"/>
<dbReference type="Proteomes" id="UP000284842">
    <property type="component" value="Unassembled WGS sequence"/>
</dbReference>